<dbReference type="GO" id="GO:0043107">
    <property type="term" value="P:type IV pilus-dependent motility"/>
    <property type="evidence" value="ECO:0007669"/>
    <property type="project" value="TreeGrafter"/>
</dbReference>
<dbReference type="PANTHER" id="PTHR40278">
    <property type="entry name" value="DNA UTILIZATION PROTEIN HOFN"/>
    <property type="match status" value="1"/>
</dbReference>
<reference evidence="1 2" key="2">
    <citation type="journal article" date="2021" name="Microorganisms">
        <title>The Ever-Expanding Pseudomonas Genus: Description of 43 New Species and Partition of the Pseudomonas putida Group.</title>
        <authorList>
            <person name="Girard L."/>
            <person name="Lood C."/>
            <person name="Hofte M."/>
            <person name="Vandamme P."/>
            <person name="Rokni-Zadeh H."/>
            <person name="van Noort V."/>
            <person name="Lavigne R."/>
            <person name="De Mot R."/>
        </authorList>
    </citation>
    <scope>NUCLEOTIDE SEQUENCE [LARGE SCALE GENOMIC DNA]</scope>
    <source>
        <strain evidence="1 2">RW9S1A</strain>
    </source>
</reference>
<dbReference type="PANTHER" id="PTHR40278:SF2">
    <property type="entry name" value="TYPE IV PILUS INNER MEMBRANE COMPONENT PILN"/>
    <property type="match status" value="1"/>
</dbReference>
<gene>
    <name evidence="1" type="ORF">HU772_023255</name>
</gene>
<organism evidence="1 2">
    <name type="scientific">Pseudomonas xantholysinigenes</name>
    <dbReference type="NCBI Taxonomy" id="2745490"/>
    <lineage>
        <taxon>Bacteria</taxon>
        <taxon>Pseudomonadati</taxon>
        <taxon>Pseudomonadota</taxon>
        <taxon>Gammaproteobacteria</taxon>
        <taxon>Pseudomonadales</taxon>
        <taxon>Pseudomonadaceae</taxon>
        <taxon>Pseudomonas</taxon>
    </lineage>
</organism>
<evidence type="ECO:0000313" key="2">
    <source>
        <dbReference type="Proteomes" id="UP000633418"/>
    </source>
</evidence>
<dbReference type="GO" id="GO:0043683">
    <property type="term" value="P:type IV pilus assembly"/>
    <property type="evidence" value="ECO:0007669"/>
    <property type="project" value="TreeGrafter"/>
</dbReference>
<protein>
    <submittedName>
        <fullName evidence="1">PilN domain-containing protein</fullName>
    </submittedName>
</protein>
<dbReference type="Pfam" id="PF05137">
    <property type="entry name" value="PilN"/>
    <property type="match status" value="1"/>
</dbReference>
<name>A0A9E6PV60_9PSED</name>
<proteinExistence type="predicted"/>
<dbReference type="AlphaFoldDB" id="A0A9E6PV60"/>
<sequence>MMTRLNLMPWREQRRARVLRRFQQVLVGSLILALCGVMLLDQAVRARLARQAEGIARHQAELVRLDAALAQFNQLRESRLAVQAQYTVLTTLRARQALLPGVLEALEQAMPEGAQLTALDWQDDRLQLTGLAASAAVVARFMRDLQQTGVVQEVELVQLRYREQGDEFQLAARLSPGAS</sequence>
<dbReference type="EMBL" id="CP077095">
    <property type="protein sequence ID" value="QXI38207.1"/>
    <property type="molecule type" value="Genomic_DNA"/>
</dbReference>
<dbReference type="Proteomes" id="UP000633418">
    <property type="component" value="Chromosome"/>
</dbReference>
<keyword evidence="2" id="KW-1185">Reference proteome</keyword>
<evidence type="ECO:0000313" key="1">
    <source>
        <dbReference type="EMBL" id="QXI38207.1"/>
    </source>
</evidence>
<dbReference type="RefSeq" id="WP_186656645.1">
    <property type="nucleotide sequence ID" value="NZ_CP077095.1"/>
</dbReference>
<reference evidence="1 2" key="1">
    <citation type="journal article" date="2020" name="Microorganisms">
        <title>Reliable Identification of Environmental Pseudomonas Isolates Using the rpoD Gene.</title>
        <authorList>
            <consortium name="The Broad Institute Genome Sequencing Platform"/>
            <person name="Girard L."/>
            <person name="Lood C."/>
            <person name="Rokni-Zadeh H."/>
            <person name="van Noort V."/>
            <person name="Lavigne R."/>
            <person name="De Mot R."/>
        </authorList>
    </citation>
    <scope>NUCLEOTIDE SEQUENCE [LARGE SCALE GENOMIC DNA]</scope>
    <source>
        <strain evidence="1 2">RW9S1A</strain>
    </source>
</reference>
<dbReference type="InterPro" id="IPR052534">
    <property type="entry name" value="Extracell_DNA_Util/SecSys_Comp"/>
</dbReference>
<dbReference type="KEGG" id="pxn:HU772_023255"/>
<dbReference type="InterPro" id="IPR007813">
    <property type="entry name" value="PilN"/>
</dbReference>
<accession>A0A9E6PV60</accession>